<dbReference type="InterPro" id="IPR013154">
    <property type="entry name" value="ADH-like_N"/>
</dbReference>
<evidence type="ECO:0000256" key="3">
    <source>
        <dbReference type="ARBA" id="ARBA00022833"/>
    </source>
</evidence>
<evidence type="ECO:0000256" key="4">
    <source>
        <dbReference type="ARBA" id="ARBA00023002"/>
    </source>
</evidence>
<organism evidence="7 8">
    <name type="scientific">Paractinoplanes rishiriensis</name>
    <dbReference type="NCBI Taxonomy" id="1050105"/>
    <lineage>
        <taxon>Bacteria</taxon>
        <taxon>Bacillati</taxon>
        <taxon>Actinomycetota</taxon>
        <taxon>Actinomycetes</taxon>
        <taxon>Micromonosporales</taxon>
        <taxon>Micromonosporaceae</taxon>
        <taxon>Paractinoplanes</taxon>
    </lineage>
</organism>
<dbReference type="PANTHER" id="PTHR43401">
    <property type="entry name" value="L-THREONINE 3-DEHYDROGENASE"/>
    <property type="match status" value="1"/>
</dbReference>
<dbReference type="SUPFAM" id="SSF50129">
    <property type="entry name" value="GroES-like"/>
    <property type="match status" value="1"/>
</dbReference>
<dbReference type="InterPro" id="IPR020843">
    <property type="entry name" value="ER"/>
</dbReference>
<dbReference type="Pfam" id="PF00107">
    <property type="entry name" value="ADH_zinc_N"/>
    <property type="match status" value="1"/>
</dbReference>
<keyword evidence="3 5" id="KW-0862">Zinc</keyword>
<dbReference type="GO" id="GO:0008270">
    <property type="term" value="F:zinc ion binding"/>
    <property type="evidence" value="ECO:0007669"/>
    <property type="project" value="InterPro"/>
</dbReference>
<comment type="similarity">
    <text evidence="5">Belongs to the zinc-containing alcohol dehydrogenase family.</text>
</comment>
<dbReference type="PANTHER" id="PTHR43401:SF2">
    <property type="entry name" value="L-THREONINE 3-DEHYDROGENASE"/>
    <property type="match status" value="1"/>
</dbReference>
<evidence type="ECO:0000256" key="5">
    <source>
        <dbReference type="RuleBase" id="RU361277"/>
    </source>
</evidence>
<protein>
    <submittedName>
        <fullName evidence="7">Alcohol dehydrogenase</fullName>
    </submittedName>
</protein>
<keyword evidence="4" id="KW-0560">Oxidoreductase</keyword>
<dbReference type="RefSeq" id="WP_203779499.1">
    <property type="nucleotide sequence ID" value="NZ_BOMV01000007.1"/>
</dbReference>
<reference evidence="7" key="1">
    <citation type="submission" date="2021-01" db="EMBL/GenBank/DDBJ databases">
        <title>Whole genome shotgun sequence of Actinoplanes rishiriensis NBRC 108556.</title>
        <authorList>
            <person name="Komaki H."/>
            <person name="Tamura T."/>
        </authorList>
    </citation>
    <scope>NUCLEOTIDE SEQUENCE</scope>
    <source>
        <strain evidence="7">NBRC 108556</strain>
    </source>
</reference>
<evidence type="ECO:0000259" key="6">
    <source>
        <dbReference type="SMART" id="SM00829"/>
    </source>
</evidence>
<dbReference type="SUPFAM" id="SSF51735">
    <property type="entry name" value="NAD(P)-binding Rossmann-fold domains"/>
    <property type="match status" value="1"/>
</dbReference>
<dbReference type="InterPro" id="IPR050129">
    <property type="entry name" value="Zn_alcohol_dh"/>
</dbReference>
<dbReference type="EMBL" id="BOMV01000007">
    <property type="protein sequence ID" value="GIE93358.1"/>
    <property type="molecule type" value="Genomic_DNA"/>
</dbReference>
<sequence length="338" mass="35161">MRRVLVTPSGVEVTEAPVPVAGPREVLVRTALAGICGSDVHALQGRHPFITLPYPPGHEVSGTVEAVGAGVRSVEAGQRVTLEPFLPCWDCKQCRAGRQNLCERLRFFGCAHDQGGMAEWFTIDERRLHVIPDALDWPAAAFIEPLGTPVHAARLAGGLAGRAVAILGAGTIGLLTLQVARAQGAARVVLTARSERSRERAAKFGPDAVVDATAADAVEQCRAALGESADVVFDCVAEQSTTTQALHLADKGGTVVVVGVPPAEVTVPLPLIQDSQLRIQGSATYLPEDFAGAIDLLTSGAVDVSAMATAVHPLTSAADAFADAASGTHIKVLLSPQM</sequence>
<dbReference type="InterPro" id="IPR002328">
    <property type="entry name" value="ADH_Zn_CS"/>
</dbReference>
<dbReference type="InterPro" id="IPR011032">
    <property type="entry name" value="GroES-like_sf"/>
</dbReference>
<dbReference type="Gene3D" id="3.40.50.720">
    <property type="entry name" value="NAD(P)-binding Rossmann-like Domain"/>
    <property type="match status" value="1"/>
</dbReference>
<proteinExistence type="inferred from homology"/>
<gene>
    <name evidence="7" type="ORF">Ari01nite_08230</name>
</gene>
<dbReference type="PROSITE" id="PS00059">
    <property type="entry name" value="ADH_ZINC"/>
    <property type="match status" value="1"/>
</dbReference>
<name>A0A919JRC8_9ACTN</name>
<accession>A0A919JRC8</accession>
<evidence type="ECO:0000256" key="2">
    <source>
        <dbReference type="ARBA" id="ARBA00022723"/>
    </source>
</evidence>
<evidence type="ECO:0000313" key="7">
    <source>
        <dbReference type="EMBL" id="GIE93358.1"/>
    </source>
</evidence>
<dbReference type="InterPro" id="IPR013149">
    <property type="entry name" value="ADH-like_C"/>
</dbReference>
<dbReference type="Gene3D" id="3.90.180.10">
    <property type="entry name" value="Medium-chain alcohol dehydrogenases, catalytic domain"/>
    <property type="match status" value="1"/>
</dbReference>
<dbReference type="Proteomes" id="UP000636960">
    <property type="component" value="Unassembled WGS sequence"/>
</dbReference>
<dbReference type="SMART" id="SM00829">
    <property type="entry name" value="PKS_ER"/>
    <property type="match status" value="1"/>
</dbReference>
<dbReference type="Pfam" id="PF08240">
    <property type="entry name" value="ADH_N"/>
    <property type="match status" value="1"/>
</dbReference>
<dbReference type="AlphaFoldDB" id="A0A919JRC8"/>
<feature type="domain" description="Enoyl reductase (ER)" evidence="6">
    <location>
        <begin position="6"/>
        <end position="334"/>
    </location>
</feature>
<dbReference type="InterPro" id="IPR036291">
    <property type="entry name" value="NAD(P)-bd_dom_sf"/>
</dbReference>
<keyword evidence="8" id="KW-1185">Reference proteome</keyword>
<comment type="cofactor">
    <cofactor evidence="1 5">
        <name>Zn(2+)</name>
        <dbReference type="ChEBI" id="CHEBI:29105"/>
    </cofactor>
</comment>
<evidence type="ECO:0000256" key="1">
    <source>
        <dbReference type="ARBA" id="ARBA00001947"/>
    </source>
</evidence>
<comment type="caution">
    <text evidence="7">The sequence shown here is derived from an EMBL/GenBank/DDBJ whole genome shotgun (WGS) entry which is preliminary data.</text>
</comment>
<dbReference type="GO" id="GO:0016491">
    <property type="term" value="F:oxidoreductase activity"/>
    <property type="evidence" value="ECO:0007669"/>
    <property type="project" value="UniProtKB-KW"/>
</dbReference>
<evidence type="ECO:0000313" key="8">
    <source>
        <dbReference type="Proteomes" id="UP000636960"/>
    </source>
</evidence>
<keyword evidence="2 5" id="KW-0479">Metal-binding</keyword>